<keyword evidence="6" id="KW-0067">ATP-binding</keyword>
<organism evidence="13 14">
    <name type="scientific">Streptomyces vietnamensis</name>
    <dbReference type="NCBI Taxonomy" id="362257"/>
    <lineage>
        <taxon>Bacteria</taxon>
        <taxon>Bacillati</taxon>
        <taxon>Actinomycetota</taxon>
        <taxon>Actinomycetes</taxon>
        <taxon>Kitasatosporales</taxon>
        <taxon>Streptomycetaceae</taxon>
        <taxon>Streptomyces</taxon>
    </lineage>
</organism>
<dbReference type="STRING" id="362257.SVTN_24000"/>
<dbReference type="Pfam" id="PF00005">
    <property type="entry name" value="ABC_tran"/>
    <property type="match status" value="1"/>
</dbReference>
<dbReference type="InterPro" id="IPR017871">
    <property type="entry name" value="ABC_transporter-like_CS"/>
</dbReference>
<keyword evidence="14" id="KW-1185">Reference proteome</keyword>
<evidence type="ECO:0000256" key="3">
    <source>
        <dbReference type="ARBA" id="ARBA00022448"/>
    </source>
</evidence>
<comment type="subcellular location">
    <subcellularLocation>
        <location evidence="1">Cell membrane</location>
        <topology evidence="1">Peripheral membrane protein</topology>
        <orientation evidence="1">Cytoplasmic side</orientation>
    </subcellularLocation>
</comment>
<evidence type="ECO:0000256" key="11">
    <source>
        <dbReference type="SAM" id="MobiDB-lite"/>
    </source>
</evidence>
<evidence type="ECO:0000313" key="13">
    <source>
        <dbReference type="EMBL" id="AJF66989.1"/>
    </source>
</evidence>
<evidence type="ECO:0000256" key="8">
    <source>
        <dbReference type="ARBA" id="ARBA00023136"/>
    </source>
</evidence>
<dbReference type="RefSeq" id="WP_041130956.1">
    <property type="nucleotide sequence ID" value="NZ_CP010407.1"/>
</dbReference>
<sequence length="339" mass="36531">MPGAIYAEGLVKTFGDVRALDGVDLDVPEGTVLGLLGPNGAGKTTTVRVLTTLIRPDSGRAVVAGIDVLRHPDEVRRSIGLSGQFAAVDEYLTGRENLQMVGQLYQMKAKAAKERAGELLERFHLADAADRPTKTYSGGMRRRLDLAAALVVSPPVMFMDEPTTGLDPRNRQELWGVIKELVSGGTTLLLTTQYLEEADHLAHDICVVDHGRVIARGTSDQLKAQTGGERVEVVVHEPETIADARDVLARYGVAGIGHGEVSVEEHTRKLTVPVTGGAKLLAEVIRDLDAVGVEIDDIGLRRPTLDDVFLSLTGHVADRGEEEDARATGERESRKEAVK</sequence>
<dbReference type="GO" id="GO:0005886">
    <property type="term" value="C:plasma membrane"/>
    <property type="evidence" value="ECO:0007669"/>
    <property type="project" value="UniProtKB-SubCell"/>
</dbReference>
<evidence type="ECO:0000256" key="5">
    <source>
        <dbReference type="ARBA" id="ARBA00022741"/>
    </source>
</evidence>
<evidence type="ECO:0000256" key="6">
    <source>
        <dbReference type="ARBA" id="ARBA00022840"/>
    </source>
</evidence>
<dbReference type="EC" id="7.6.2.2" evidence="2"/>
<keyword evidence="7" id="KW-1278">Translocase</keyword>
<dbReference type="GO" id="GO:1900753">
    <property type="term" value="P:doxorubicin transport"/>
    <property type="evidence" value="ECO:0007669"/>
    <property type="project" value="InterPro"/>
</dbReference>
<name>A0A0B5IF45_9ACTN</name>
<dbReference type="PROSITE" id="PS00211">
    <property type="entry name" value="ABC_TRANSPORTER_1"/>
    <property type="match status" value="1"/>
</dbReference>
<evidence type="ECO:0000256" key="2">
    <source>
        <dbReference type="ARBA" id="ARBA00012191"/>
    </source>
</evidence>
<feature type="compositionally biased region" description="Basic and acidic residues" evidence="11">
    <location>
        <begin position="325"/>
        <end position="339"/>
    </location>
</feature>
<dbReference type="FunFam" id="3.40.50.300:FF:000589">
    <property type="entry name" value="ABC transporter, ATP-binding subunit"/>
    <property type="match status" value="1"/>
</dbReference>
<dbReference type="GO" id="GO:0008559">
    <property type="term" value="F:ABC-type xenobiotic transporter activity"/>
    <property type="evidence" value="ECO:0007669"/>
    <property type="project" value="UniProtKB-EC"/>
</dbReference>
<evidence type="ECO:0000256" key="7">
    <source>
        <dbReference type="ARBA" id="ARBA00022967"/>
    </source>
</evidence>
<proteinExistence type="inferred from homology"/>
<dbReference type="EMBL" id="CP010407">
    <property type="protein sequence ID" value="AJF66989.1"/>
    <property type="molecule type" value="Genomic_DNA"/>
</dbReference>
<dbReference type="PANTHER" id="PTHR42711">
    <property type="entry name" value="ABC TRANSPORTER ATP-BINDING PROTEIN"/>
    <property type="match status" value="1"/>
</dbReference>
<dbReference type="PANTHER" id="PTHR42711:SF19">
    <property type="entry name" value="DOXORUBICIN RESISTANCE ATP-BINDING PROTEIN DRRA"/>
    <property type="match status" value="1"/>
</dbReference>
<evidence type="ECO:0000259" key="12">
    <source>
        <dbReference type="PROSITE" id="PS50893"/>
    </source>
</evidence>
<dbReference type="InterPro" id="IPR005894">
    <property type="entry name" value="DrrA"/>
</dbReference>
<protein>
    <recommendedName>
        <fullName evidence="2">ABC-type xenobiotic transporter</fullName>
        <ecNumber evidence="2">7.6.2.2</ecNumber>
    </recommendedName>
</protein>
<dbReference type="InterPro" id="IPR050763">
    <property type="entry name" value="ABC_transporter_ATP-binding"/>
</dbReference>
<dbReference type="SMART" id="SM00382">
    <property type="entry name" value="AAA"/>
    <property type="match status" value="1"/>
</dbReference>
<evidence type="ECO:0000256" key="9">
    <source>
        <dbReference type="ARBA" id="ARBA00023251"/>
    </source>
</evidence>
<dbReference type="Gene3D" id="3.40.50.300">
    <property type="entry name" value="P-loop containing nucleotide triphosphate hydrolases"/>
    <property type="match status" value="1"/>
</dbReference>
<accession>A0A0B5IF45</accession>
<feature type="domain" description="ABC transporter" evidence="12">
    <location>
        <begin position="5"/>
        <end position="235"/>
    </location>
</feature>
<dbReference type="PROSITE" id="PS50893">
    <property type="entry name" value="ABC_TRANSPORTER_2"/>
    <property type="match status" value="1"/>
</dbReference>
<dbReference type="InterPro" id="IPR025302">
    <property type="entry name" value="DrrA1/2-like_C"/>
</dbReference>
<dbReference type="AlphaFoldDB" id="A0A0B5IF45"/>
<dbReference type="InterPro" id="IPR003439">
    <property type="entry name" value="ABC_transporter-like_ATP-bd"/>
</dbReference>
<dbReference type="InterPro" id="IPR003593">
    <property type="entry name" value="AAA+_ATPase"/>
</dbReference>
<keyword evidence="8" id="KW-0472">Membrane</keyword>
<evidence type="ECO:0000256" key="1">
    <source>
        <dbReference type="ARBA" id="ARBA00004413"/>
    </source>
</evidence>
<dbReference type="KEGG" id="svt:SVTN_24000"/>
<dbReference type="HOGENOM" id="CLU_000604_1_2_11"/>
<dbReference type="Pfam" id="PF13732">
    <property type="entry name" value="DrrA1-3_C"/>
    <property type="match status" value="1"/>
</dbReference>
<dbReference type="GO" id="GO:0046677">
    <property type="term" value="P:response to antibiotic"/>
    <property type="evidence" value="ECO:0007669"/>
    <property type="project" value="UniProtKB-KW"/>
</dbReference>
<dbReference type="InterPro" id="IPR027417">
    <property type="entry name" value="P-loop_NTPase"/>
</dbReference>
<evidence type="ECO:0000256" key="10">
    <source>
        <dbReference type="ARBA" id="ARBA00049985"/>
    </source>
</evidence>
<keyword evidence="5" id="KW-0547">Nucleotide-binding</keyword>
<dbReference type="Proteomes" id="UP000031774">
    <property type="component" value="Chromosome"/>
</dbReference>
<dbReference type="SUPFAM" id="SSF52540">
    <property type="entry name" value="P-loop containing nucleoside triphosphate hydrolases"/>
    <property type="match status" value="1"/>
</dbReference>
<keyword evidence="4" id="KW-1003">Cell membrane</keyword>
<keyword evidence="9" id="KW-0046">Antibiotic resistance</keyword>
<evidence type="ECO:0000313" key="14">
    <source>
        <dbReference type="Proteomes" id="UP000031774"/>
    </source>
</evidence>
<keyword evidence="3" id="KW-0813">Transport</keyword>
<reference evidence="13 14" key="1">
    <citation type="submission" date="2014-12" db="EMBL/GenBank/DDBJ databases">
        <title>Complete genome sequence of Streptomyces vietnamensis strain GIMV4.0001, a genetic manipulable producer of the benzoisochromanequinone antibiotic granaticin.</title>
        <authorList>
            <person name="Deng M.R."/>
            <person name="Guo J."/>
            <person name="Ma L.Y."/>
            <person name="Feng G.D."/>
            <person name="Mo C.Y."/>
            <person name="Zhu H.H."/>
        </authorList>
    </citation>
    <scope>NUCLEOTIDE SEQUENCE [LARGE SCALE GENOMIC DNA]</scope>
    <source>
        <strain evidence="14">GIMV4.0001</strain>
    </source>
</reference>
<dbReference type="GO" id="GO:0005524">
    <property type="term" value="F:ATP binding"/>
    <property type="evidence" value="ECO:0007669"/>
    <property type="project" value="UniProtKB-KW"/>
</dbReference>
<dbReference type="GO" id="GO:0043215">
    <property type="term" value="P:daunorubicin transport"/>
    <property type="evidence" value="ECO:0007669"/>
    <property type="project" value="InterPro"/>
</dbReference>
<dbReference type="NCBIfam" id="TIGR01188">
    <property type="entry name" value="drrA"/>
    <property type="match status" value="1"/>
</dbReference>
<comment type="similarity">
    <text evidence="10">Belongs to the ABC transporter superfamily. Drug exporter-1 (DrugE1) (TC 3.A.1.105) family.</text>
</comment>
<dbReference type="GO" id="GO:0016887">
    <property type="term" value="F:ATP hydrolysis activity"/>
    <property type="evidence" value="ECO:0007669"/>
    <property type="project" value="InterPro"/>
</dbReference>
<evidence type="ECO:0000256" key="4">
    <source>
        <dbReference type="ARBA" id="ARBA00022475"/>
    </source>
</evidence>
<feature type="region of interest" description="Disordered" evidence="11">
    <location>
        <begin position="319"/>
        <end position="339"/>
    </location>
</feature>
<gene>
    <name evidence="13" type="ORF">SVTN_24000</name>
</gene>